<organism evidence="1 2">
    <name type="scientific">Hydnum rufescens UP504</name>
    <dbReference type="NCBI Taxonomy" id="1448309"/>
    <lineage>
        <taxon>Eukaryota</taxon>
        <taxon>Fungi</taxon>
        <taxon>Dikarya</taxon>
        <taxon>Basidiomycota</taxon>
        <taxon>Agaricomycotina</taxon>
        <taxon>Agaricomycetes</taxon>
        <taxon>Cantharellales</taxon>
        <taxon>Hydnaceae</taxon>
        <taxon>Hydnum</taxon>
    </lineage>
</organism>
<evidence type="ECO:0000313" key="1">
    <source>
        <dbReference type="EMBL" id="KAF9520496.1"/>
    </source>
</evidence>
<dbReference type="Proteomes" id="UP000886523">
    <property type="component" value="Unassembled WGS sequence"/>
</dbReference>
<dbReference type="AlphaFoldDB" id="A0A9P6BAA5"/>
<accession>A0A9P6BAA5</accession>
<evidence type="ECO:0000313" key="2">
    <source>
        <dbReference type="Proteomes" id="UP000886523"/>
    </source>
</evidence>
<proteinExistence type="predicted"/>
<dbReference type="OrthoDB" id="2522283at2759"/>
<reference evidence="1" key="1">
    <citation type="journal article" date="2020" name="Nat. Commun.">
        <title>Large-scale genome sequencing of mycorrhizal fungi provides insights into the early evolution of symbiotic traits.</title>
        <authorList>
            <person name="Miyauchi S."/>
            <person name="Kiss E."/>
            <person name="Kuo A."/>
            <person name="Drula E."/>
            <person name="Kohler A."/>
            <person name="Sanchez-Garcia M."/>
            <person name="Morin E."/>
            <person name="Andreopoulos B."/>
            <person name="Barry K.W."/>
            <person name="Bonito G."/>
            <person name="Buee M."/>
            <person name="Carver A."/>
            <person name="Chen C."/>
            <person name="Cichocki N."/>
            <person name="Clum A."/>
            <person name="Culley D."/>
            <person name="Crous P.W."/>
            <person name="Fauchery L."/>
            <person name="Girlanda M."/>
            <person name="Hayes R.D."/>
            <person name="Keri Z."/>
            <person name="LaButti K."/>
            <person name="Lipzen A."/>
            <person name="Lombard V."/>
            <person name="Magnuson J."/>
            <person name="Maillard F."/>
            <person name="Murat C."/>
            <person name="Nolan M."/>
            <person name="Ohm R.A."/>
            <person name="Pangilinan J."/>
            <person name="Pereira M.F."/>
            <person name="Perotto S."/>
            <person name="Peter M."/>
            <person name="Pfister S."/>
            <person name="Riley R."/>
            <person name="Sitrit Y."/>
            <person name="Stielow J.B."/>
            <person name="Szollosi G."/>
            <person name="Zifcakova L."/>
            <person name="Stursova M."/>
            <person name="Spatafora J.W."/>
            <person name="Tedersoo L."/>
            <person name="Vaario L.M."/>
            <person name="Yamada A."/>
            <person name="Yan M."/>
            <person name="Wang P."/>
            <person name="Xu J."/>
            <person name="Bruns T."/>
            <person name="Baldrian P."/>
            <person name="Vilgalys R."/>
            <person name="Dunand C."/>
            <person name="Henrissat B."/>
            <person name="Grigoriev I.V."/>
            <person name="Hibbett D."/>
            <person name="Nagy L.G."/>
            <person name="Martin F.M."/>
        </authorList>
    </citation>
    <scope>NUCLEOTIDE SEQUENCE</scope>
    <source>
        <strain evidence="1">UP504</strain>
    </source>
</reference>
<protein>
    <submittedName>
        <fullName evidence="1">Uncharacterized protein</fullName>
    </submittedName>
</protein>
<name>A0A9P6BAA5_9AGAM</name>
<comment type="caution">
    <text evidence="1">The sequence shown here is derived from an EMBL/GenBank/DDBJ whole genome shotgun (WGS) entry which is preliminary data.</text>
</comment>
<dbReference type="EMBL" id="MU128911">
    <property type="protein sequence ID" value="KAF9520496.1"/>
    <property type="molecule type" value="Genomic_DNA"/>
</dbReference>
<keyword evidence="2" id="KW-1185">Reference proteome</keyword>
<sequence>MYIPSDLVLDIFDSFLQPLAWITPPAQANLDALRNCALVCREWALPAQKRLLRIVIFQQQNSRAIPVVAKFRSLLSLITISASPKSELLARSIRSFTLLENTTFGDPSRYPLLRVSSSDMARFISTCPNLEVLRVKAGVLQFDVPSLGLICRPQQANSNLVLARTYKNKVVELSIVQDRSGHHPYVENVLRARLFPLVERLSWTSYTGMDFHSSTLGLAPPSMALNEEGAQDDPYLPNALISLSLDFRNTGPPLGLLVSLLRNSRSTIQELRLTFLPPHVPSTPILDSGTTVASLSDLLRLLQPSLKVLALGCQGWDPSNSQFSVLGEFGHEEIEDHSKHVLNLREVTPQLETLVCMSFPFGHLLLGFPGEGGVDPKRAPNAKSGRASRLPRGLKRLEIRVMEKSLHPSVWASCFDDISCAIEGGDDVGPGFRGEDMGPGLETLVVELPACLANDGPKQTVDSPLLRPDSSGLSEKMEALKTCCAGRNVNLEIVFVESRETAR</sequence>
<gene>
    <name evidence="1" type="ORF">BS47DRAFT_636092</name>
</gene>